<evidence type="ECO:0000256" key="1">
    <source>
        <dbReference type="SAM" id="MobiDB-lite"/>
    </source>
</evidence>
<feature type="region of interest" description="Disordered" evidence="1">
    <location>
        <begin position="1"/>
        <end position="25"/>
    </location>
</feature>
<keyword evidence="4" id="KW-1185">Reference proteome</keyword>
<organism evidence="3 4">
    <name type="scientific">Caerostris extrusa</name>
    <name type="common">Bark spider</name>
    <name type="synonym">Caerostris bankana</name>
    <dbReference type="NCBI Taxonomy" id="172846"/>
    <lineage>
        <taxon>Eukaryota</taxon>
        <taxon>Metazoa</taxon>
        <taxon>Ecdysozoa</taxon>
        <taxon>Arthropoda</taxon>
        <taxon>Chelicerata</taxon>
        <taxon>Arachnida</taxon>
        <taxon>Araneae</taxon>
        <taxon>Araneomorphae</taxon>
        <taxon>Entelegynae</taxon>
        <taxon>Araneoidea</taxon>
        <taxon>Araneidae</taxon>
        <taxon>Caerostris</taxon>
    </lineage>
</organism>
<dbReference type="AlphaFoldDB" id="A0AAV4SVE2"/>
<evidence type="ECO:0000313" key="4">
    <source>
        <dbReference type="Proteomes" id="UP001054945"/>
    </source>
</evidence>
<name>A0AAV4SVE2_CAEEX</name>
<evidence type="ECO:0000256" key="2">
    <source>
        <dbReference type="SAM" id="Phobius"/>
    </source>
</evidence>
<dbReference type="EMBL" id="BPLR01010301">
    <property type="protein sequence ID" value="GIY38423.1"/>
    <property type="molecule type" value="Genomic_DNA"/>
</dbReference>
<comment type="caution">
    <text evidence="3">The sequence shown here is derived from an EMBL/GenBank/DDBJ whole genome shotgun (WGS) entry which is preliminary data.</text>
</comment>
<feature type="transmembrane region" description="Helical" evidence="2">
    <location>
        <begin position="108"/>
        <end position="127"/>
    </location>
</feature>
<keyword evidence="2" id="KW-0812">Transmembrane</keyword>
<keyword evidence="2" id="KW-0472">Membrane</keyword>
<proteinExistence type="predicted"/>
<evidence type="ECO:0000313" key="3">
    <source>
        <dbReference type="EMBL" id="GIY38423.1"/>
    </source>
</evidence>
<protein>
    <submittedName>
        <fullName evidence="3">Uncharacterized protein</fullName>
    </submittedName>
</protein>
<gene>
    <name evidence="3" type="ORF">CEXT_142661</name>
</gene>
<feature type="transmembrane region" description="Helical" evidence="2">
    <location>
        <begin position="78"/>
        <end position="96"/>
    </location>
</feature>
<keyword evidence="2" id="KW-1133">Transmembrane helix</keyword>
<feature type="transmembrane region" description="Helical" evidence="2">
    <location>
        <begin position="163"/>
        <end position="181"/>
    </location>
</feature>
<sequence>MNHRSLSIALNRGKPSGRGKRCPGDNTDQFTSKTCHLLPGDFSSIENNSLPYQSSILGLVHKITFSREDEAEEWFGKAWINLIFGVVSALFVHYYPSRGCVCQQGRKLLFWFEVEIIGILLHLRHFLLLKSDGVMDVMSFILGLVHKITFSREDEAEEWFGQAWINLIFGVVSALFVHYYPSRGCVCQQGRKLLFWFEVEDYWNSFALEAFSAA</sequence>
<accession>A0AAV4SVE2</accession>
<dbReference type="Proteomes" id="UP001054945">
    <property type="component" value="Unassembled WGS sequence"/>
</dbReference>
<reference evidence="3 4" key="1">
    <citation type="submission" date="2021-06" db="EMBL/GenBank/DDBJ databases">
        <title>Caerostris extrusa draft genome.</title>
        <authorList>
            <person name="Kono N."/>
            <person name="Arakawa K."/>
        </authorList>
    </citation>
    <scope>NUCLEOTIDE SEQUENCE [LARGE SCALE GENOMIC DNA]</scope>
</reference>